<evidence type="ECO:0000313" key="2">
    <source>
        <dbReference type="EMBL" id="KAK0660477.1"/>
    </source>
</evidence>
<comment type="caution">
    <text evidence="2">The sequence shown here is derived from an EMBL/GenBank/DDBJ whole genome shotgun (WGS) entry which is preliminary data.</text>
</comment>
<feature type="coiled-coil region" evidence="1">
    <location>
        <begin position="271"/>
        <end position="312"/>
    </location>
</feature>
<evidence type="ECO:0000313" key="3">
    <source>
        <dbReference type="Proteomes" id="UP001174997"/>
    </source>
</evidence>
<evidence type="ECO:0000256" key="1">
    <source>
        <dbReference type="SAM" id="Coils"/>
    </source>
</evidence>
<organism evidence="2 3">
    <name type="scientific">Cercophora samala</name>
    <dbReference type="NCBI Taxonomy" id="330535"/>
    <lineage>
        <taxon>Eukaryota</taxon>
        <taxon>Fungi</taxon>
        <taxon>Dikarya</taxon>
        <taxon>Ascomycota</taxon>
        <taxon>Pezizomycotina</taxon>
        <taxon>Sordariomycetes</taxon>
        <taxon>Sordariomycetidae</taxon>
        <taxon>Sordariales</taxon>
        <taxon>Lasiosphaeriaceae</taxon>
        <taxon>Cercophora</taxon>
    </lineage>
</organism>
<dbReference type="SUPFAM" id="SSF58100">
    <property type="entry name" value="Bacterial hemolysins"/>
    <property type="match status" value="1"/>
</dbReference>
<name>A0AA39YZ72_9PEZI</name>
<reference evidence="2" key="1">
    <citation type="submission" date="2023-06" db="EMBL/GenBank/DDBJ databases">
        <title>Genome-scale phylogeny and comparative genomics of the fungal order Sordariales.</title>
        <authorList>
            <consortium name="Lawrence Berkeley National Laboratory"/>
            <person name="Hensen N."/>
            <person name="Bonometti L."/>
            <person name="Westerberg I."/>
            <person name="Brannstrom I.O."/>
            <person name="Guillou S."/>
            <person name="Cros-Aarteil S."/>
            <person name="Calhoun S."/>
            <person name="Haridas S."/>
            <person name="Kuo A."/>
            <person name="Mondo S."/>
            <person name="Pangilinan J."/>
            <person name="Riley R."/>
            <person name="Labutti K."/>
            <person name="Andreopoulos B."/>
            <person name="Lipzen A."/>
            <person name="Chen C."/>
            <person name="Yanf M."/>
            <person name="Daum C."/>
            <person name="Ng V."/>
            <person name="Clum A."/>
            <person name="Steindorff A."/>
            <person name="Ohm R."/>
            <person name="Martin F."/>
            <person name="Silar P."/>
            <person name="Natvig D."/>
            <person name="Lalanne C."/>
            <person name="Gautier V."/>
            <person name="Ament-Velasquez S.L."/>
            <person name="Kruys A."/>
            <person name="Hutchinson M.I."/>
            <person name="Powell A.J."/>
            <person name="Barry K."/>
            <person name="Miller A.N."/>
            <person name="Grigoriev I.V."/>
            <person name="Debuchy R."/>
            <person name="Gladieux P."/>
            <person name="Thoren M.H."/>
            <person name="Johannesson H."/>
        </authorList>
    </citation>
    <scope>NUCLEOTIDE SEQUENCE</scope>
    <source>
        <strain evidence="2">CBS 307.81</strain>
    </source>
</reference>
<proteinExistence type="predicted"/>
<gene>
    <name evidence="2" type="ORF">QBC41DRAFT_350919</name>
</gene>
<dbReference type="EMBL" id="JAULSY010000165">
    <property type="protein sequence ID" value="KAK0660477.1"/>
    <property type="molecule type" value="Genomic_DNA"/>
</dbReference>
<protein>
    <submittedName>
        <fullName evidence="2">Uncharacterized protein</fullName>
    </submittedName>
</protein>
<keyword evidence="3" id="KW-1185">Reference proteome</keyword>
<dbReference type="Proteomes" id="UP001174997">
    <property type="component" value="Unassembled WGS sequence"/>
</dbReference>
<dbReference type="AlphaFoldDB" id="A0AA39YZ72"/>
<accession>A0AA39YZ72</accession>
<feature type="coiled-coil region" evidence="1">
    <location>
        <begin position="201"/>
        <end position="242"/>
    </location>
</feature>
<keyword evidence="1" id="KW-0175">Coiled coil</keyword>
<sequence length="435" mass="47682">MATAELAESWRNILPLTKSGFSSALDRAALSPPMATRLPADSALWKLAADNFPTGWELLGDSSANSFANTTESSWNSDADTLLRRIAGAEDALNHISSLIEPTVIGSGKETIHRLEMALMKIYQVAVFIRGDFDSRDPDDTQRDNLLRQAVDAFKEAEAAATAGLKRLGTFHAQIVETGNTVIESIRKEVELLQKTTAVDLESLKSQIDTTENTARNMENSIHHQRERMETLNKAMRDQELKNAITDGIFAGLFGPFAGPRLNFLNTRREIDEIRREMERTAGDHDRARNQLWQLQSQRQSLEQRLNQAQALSALLPGVSANASAAKAQSVMMQTQFAKLKDTATQLVLRVGEMQQGAVVTEAVAYMKKEYAFGLLQICQSAAGVDSALLDETAMVKNEIVNEYGGAMPANVQAAAAAVDEKMKLLAGTTSIRDQ</sequence>